<dbReference type="InterPro" id="IPR002213">
    <property type="entry name" value="UDP_glucos_trans"/>
</dbReference>
<dbReference type="PANTHER" id="PTHR48049:SF34">
    <property type="entry name" value="UDP-GLYCOSYLTRANSFERASE 79B30-LIKE"/>
    <property type="match status" value="1"/>
</dbReference>
<sequence length="466" mass="52831">MSSSQRSSNLALHVAMFPFLAGGHQIPFLQLSNKLAQRGHRVSFLLTNKTKLKFEPYNLYPNLITFIPLTVPHTDGLPLGTETMADVSRSMAPLFLKVIDKMSDQVDAVLRDLKPNIVFYDFFHWIPSLARPLGAIPIFYTILDPVAFAYLFLPVRELQLPKGENLDETLLLQPPPGFPDSSIYLHLHEARESLEFYKEFISGMTTVEFLRKCVKECDAWCFRTCREIDGAFSDCLETHYEKQIVLAGPVIDFPPASSTLEERWTNWLDGFKTGSVVYCAFGSECVLEKDKFQELLLGFEMTGLPFLVALKPPFGAETVEEALPEGFQERVEGRGVVYGGWVQQQLILRHPSVGCFISHCGSSSLWEALVNECQLVLLPQGTELFVSARRISTYLKAGVEIERREEDGWFNRESVFKAIKMVMDEDSKVGTEIRANKTKWKDFLSQESLDSSYIDNLVLKLQDLVD</sequence>
<dbReference type="OrthoDB" id="5835829at2759"/>
<comment type="caution">
    <text evidence="3">The sequence shown here is derived from an EMBL/GenBank/DDBJ whole genome shotgun (WGS) entry which is preliminary data.</text>
</comment>
<keyword evidence="2" id="KW-0808">Transferase</keyword>
<keyword evidence="4" id="KW-1185">Reference proteome</keyword>
<reference evidence="3 4" key="1">
    <citation type="submission" date="2020-10" db="EMBL/GenBank/DDBJ databases">
        <title>The Coptis chinensis genome and diversification of protoberbering-type alkaloids.</title>
        <authorList>
            <person name="Wang B."/>
            <person name="Shu S."/>
            <person name="Song C."/>
            <person name="Liu Y."/>
        </authorList>
    </citation>
    <scope>NUCLEOTIDE SEQUENCE [LARGE SCALE GENOMIC DNA]</scope>
    <source>
        <strain evidence="3">HL-2020</strain>
        <tissue evidence="3">Leaf</tissue>
    </source>
</reference>
<proteinExistence type="inferred from homology"/>
<protein>
    <recommendedName>
        <fullName evidence="5">Glycosyltransferase</fullName>
    </recommendedName>
</protein>
<evidence type="ECO:0000313" key="3">
    <source>
        <dbReference type="EMBL" id="KAF9621082.1"/>
    </source>
</evidence>
<comment type="similarity">
    <text evidence="1">Belongs to the UDP-glycosyltransferase family.</text>
</comment>
<evidence type="ECO:0008006" key="5">
    <source>
        <dbReference type="Google" id="ProtNLM"/>
    </source>
</evidence>
<organism evidence="3 4">
    <name type="scientific">Coptis chinensis</name>
    <dbReference type="NCBI Taxonomy" id="261450"/>
    <lineage>
        <taxon>Eukaryota</taxon>
        <taxon>Viridiplantae</taxon>
        <taxon>Streptophyta</taxon>
        <taxon>Embryophyta</taxon>
        <taxon>Tracheophyta</taxon>
        <taxon>Spermatophyta</taxon>
        <taxon>Magnoliopsida</taxon>
        <taxon>Ranunculales</taxon>
        <taxon>Ranunculaceae</taxon>
        <taxon>Coptidoideae</taxon>
        <taxon>Coptis</taxon>
    </lineage>
</organism>
<accession>A0A835M973</accession>
<evidence type="ECO:0000256" key="1">
    <source>
        <dbReference type="ARBA" id="ARBA00009995"/>
    </source>
</evidence>
<dbReference type="EMBL" id="JADFTS010000002">
    <property type="protein sequence ID" value="KAF9621082.1"/>
    <property type="molecule type" value="Genomic_DNA"/>
</dbReference>
<dbReference type="SUPFAM" id="SSF53756">
    <property type="entry name" value="UDP-Glycosyltransferase/glycogen phosphorylase"/>
    <property type="match status" value="1"/>
</dbReference>
<dbReference type="FunFam" id="3.40.50.2000:FF:000037">
    <property type="entry name" value="Glycosyltransferase"/>
    <property type="match status" value="1"/>
</dbReference>
<dbReference type="PANTHER" id="PTHR48049">
    <property type="entry name" value="GLYCOSYLTRANSFERASE"/>
    <property type="match status" value="1"/>
</dbReference>
<evidence type="ECO:0000313" key="4">
    <source>
        <dbReference type="Proteomes" id="UP000631114"/>
    </source>
</evidence>
<dbReference type="InterPro" id="IPR050481">
    <property type="entry name" value="UDP-glycosyltransf_plant"/>
</dbReference>
<dbReference type="Proteomes" id="UP000631114">
    <property type="component" value="Unassembled WGS sequence"/>
</dbReference>
<name>A0A835M973_9MAGN</name>
<dbReference type="Gene3D" id="3.40.50.2000">
    <property type="entry name" value="Glycogen Phosphorylase B"/>
    <property type="match status" value="2"/>
</dbReference>
<gene>
    <name evidence="3" type="ORF">IFM89_016516</name>
</gene>
<dbReference type="GO" id="GO:0035251">
    <property type="term" value="F:UDP-glucosyltransferase activity"/>
    <property type="evidence" value="ECO:0007669"/>
    <property type="project" value="InterPro"/>
</dbReference>
<dbReference type="Pfam" id="PF00201">
    <property type="entry name" value="UDPGT"/>
    <property type="match status" value="1"/>
</dbReference>
<dbReference type="AlphaFoldDB" id="A0A835M973"/>
<dbReference type="CDD" id="cd03784">
    <property type="entry name" value="GT1_Gtf-like"/>
    <property type="match status" value="1"/>
</dbReference>
<evidence type="ECO:0000256" key="2">
    <source>
        <dbReference type="ARBA" id="ARBA00022679"/>
    </source>
</evidence>